<reference evidence="4 5" key="1">
    <citation type="submission" date="2018-06" db="EMBL/GenBank/DDBJ databases">
        <title>Genomic Encyclopedia of Archaeal and Bacterial Type Strains, Phase II (KMG-II): from individual species to whole genera.</title>
        <authorList>
            <person name="Goeker M."/>
        </authorList>
    </citation>
    <scope>NUCLEOTIDE SEQUENCE [LARGE SCALE GENOMIC DNA]</scope>
    <source>
        <strain evidence="4 5">DSM 21851</strain>
    </source>
</reference>
<keyword evidence="1 3" id="KW-0963">Cytoplasm</keyword>
<comment type="subcellular location">
    <subcellularLocation>
        <location evidence="3">Cytoplasm</location>
    </subcellularLocation>
    <text evidence="3">The tmRNA-SmpB complex associates with stalled 70S ribosomes.</text>
</comment>
<dbReference type="EMBL" id="QLMC01000001">
    <property type="protein sequence ID" value="RAK02165.1"/>
    <property type="molecule type" value="Genomic_DNA"/>
</dbReference>
<dbReference type="SUPFAM" id="SSF74982">
    <property type="entry name" value="Small protein B (SmpB)"/>
    <property type="match status" value="1"/>
</dbReference>
<dbReference type="PROSITE" id="PS01317">
    <property type="entry name" value="SSRP"/>
    <property type="match status" value="1"/>
</dbReference>
<dbReference type="GO" id="GO:0070930">
    <property type="term" value="P:trans-translation-dependent protein tagging"/>
    <property type="evidence" value="ECO:0007669"/>
    <property type="project" value="TreeGrafter"/>
</dbReference>
<dbReference type="Gene3D" id="2.40.280.10">
    <property type="match status" value="1"/>
</dbReference>
<dbReference type="PANTHER" id="PTHR30308">
    <property type="entry name" value="TMRNA-BINDING COMPONENT OF TRANS-TRANSLATION TAGGING COMPLEX"/>
    <property type="match status" value="1"/>
</dbReference>
<dbReference type="GO" id="GO:0070929">
    <property type="term" value="P:trans-translation"/>
    <property type="evidence" value="ECO:0007669"/>
    <property type="project" value="UniProtKB-UniRule"/>
</dbReference>
<comment type="caution">
    <text evidence="4">The sequence shown here is derived from an EMBL/GenBank/DDBJ whole genome shotgun (WGS) entry which is preliminary data.</text>
</comment>
<dbReference type="HAMAP" id="MF_00023">
    <property type="entry name" value="SmpB"/>
    <property type="match status" value="1"/>
</dbReference>
<dbReference type="PANTHER" id="PTHR30308:SF2">
    <property type="entry name" value="SSRA-BINDING PROTEIN"/>
    <property type="match status" value="1"/>
</dbReference>
<dbReference type="RefSeq" id="WP_111626383.1">
    <property type="nucleotide sequence ID" value="NZ_QLMC01000001.1"/>
</dbReference>
<dbReference type="InterPro" id="IPR000037">
    <property type="entry name" value="SsrA-bd_prot"/>
</dbReference>
<evidence type="ECO:0000313" key="4">
    <source>
        <dbReference type="EMBL" id="RAK02165.1"/>
    </source>
</evidence>
<accession>A0A327X5I2</accession>
<name>A0A327X5I2_LARAB</name>
<dbReference type="Pfam" id="PF01668">
    <property type="entry name" value="SmpB"/>
    <property type="match status" value="1"/>
</dbReference>
<gene>
    <name evidence="3" type="primary">smpB</name>
    <name evidence="4" type="ORF">LX87_00280</name>
</gene>
<keyword evidence="5" id="KW-1185">Reference proteome</keyword>
<dbReference type="Proteomes" id="UP000248790">
    <property type="component" value="Unassembled WGS sequence"/>
</dbReference>
<evidence type="ECO:0000313" key="5">
    <source>
        <dbReference type="Proteomes" id="UP000248790"/>
    </source>
</evidence>
<dbReference type="InterPro" id="IPR020081">
    <property type="entry name" value="SsrA-bd_prot_CS"/>
</dbReference>
<keyword evidence="2 3" id="KW-0694">RNA-binding</keyword>
<comment type="similarity">
    <text evidence="3">Belongs to the SmpB family.</text>
</comment>
<dbReference type="NCBIfam" id="TIGR00086">
    <property type="entry name" value="smpB"/>
    <property type="match status" value="1"/>
</dbReference>
<dbReference type="InterPro" id="IPR023620">
    <property type="entry name" value="SmpB"/>
</dbReference>
<dbReference type="GO" id="GO:0005829">
    <property type="term" value="C:cytosol"/>
    <property type="evidence" value="ECO:0007669"/>
    <property type="project" value="TreeGrafter"/>
</dbReference>
<evidence type="ECO:0000256" key="3">
    <source>
        <dbReference type="HAMAP-Rule" id="MF_00023"/>
    </source>
</evidence>
<evidence type="ECO:0000256" key="1">
    <source>
        <dbReference type="ARBA" id="ARBA00022490"/>
    </source>
</evidence>
<evidence type="ECO:0000256" key="2">
    <source>
        <dbReference type="ARBA" id="ARBA00022884"/>
    </source>
</evidence>
<comment type="function">
    <text evidence="3">Required for rescue of stalled ribosomes mediated by trans-translation. Binds to transfer-messenger RNA (tmRNA), required for stable association of tmRNA with ribosomes. tmRNA and SmpB together mimic tRNA shape, replacing the anticodon stem-loop with SmpB. tmRNA is encoded by the ssrA gene; the 2 termini fold to resemble tRNA(Ala) and it encodes a 'tag peptide', a short internal open reading frame. During trans-translation Ala-aminoacylated tmRNA acts like a tRNA, entering the A-site of stalled ribosomes, displacing the stalled mRNA. The ribosome then switches to translate the ORF on the tmRNA; the nascent peptide is terminated with the 'tag peptide' encoded by the tmRNA and targeted for degradation. The ribosome is freed to recommence translation, which seems to be the essential function of trans-translation.</text>
</comment>
<protein>
    <recommendedName>
        <fullName evidence="3">SsrA-binding protein</fullName>
    </recommendedName>
    <alternativeName>
        <fullName evidence="3">Small protein B</fullName>
    </alternativeName>
</protein>
<dbReference type="AlphaFoldDB" id="A0A327X5I2"/>
<sequence>MANTTLAKHIEIRNRRASFEYFFLETFVAGIMLTGTEIKSVRQGKVNLGDAYCLFLNEELYVRQMHISQYTEGTYNNHEPLRDRKLLLQKRELKRLVNKLTDQGLTIIPTKLFINDRGFAKLEIALAKGKKLYDKRDSIKERDVSREMSREQY</sequence>
<organism evidence="4 5">
    <name type="scientific">Larkinella arboricola</name>
    <dbReference type="NCBI Taxonomy" id="643671"/>
    <lineage>
        <taxon>Bacteria</taxon>
        <taxon>Pseudomonadati</taxon>
        <taxon>Bacteroidota</taxon>
        <taxon>Cytophagia</taxon>
        <taxon>Cytophagales</taxon>
        <taxon>Spirosomataceae</taxon>
        <taxon>Larkinella</taxon>
    </lineage>
</organism>
<dbReference type="NCBIfam" id="NF003843">
    <property type="entry name" value="PRK05422.1"/>
    <property type="match status" value="1"/>
</dbReference>
<dbReference type="CDD" id="cd09294">
    <property type="entry name" value="SmpB"/>
    <property type="match status" value="1"/>
</dbReference>
<dbReference type="GO" id="GO:0003723">
    <property type="term" value="F:RNA binding"/>
    <property type="evidence" value="ECO:0007669"/>
    <property type="project" value="UniProtKB-UniRule"/>
</dbReference>
<proteinExistence type="inferred from homology"/>
<dbReference type="OrthoDB" id="9805462at2"/>